<dbReference type="InterPro" id="IPR052173">
    <property type="entry name" value="Beta-lactam_resp_regulator"/>
</dbReference>
<dbReference type="Proteomes" id="UP001501442">
    <property type="component" value="Unassembled WGS sequence"/>
</dbReference>
<keyword evidence="7" id="KW-0472">Membrane</keyword>
<keyword evidence="4 6" id="KW-0862">Zinc</keyword>
<evidence type="ECO:0000256" key="2">
    <source>
        <dbReference type="ARBA" id="ARBA00022723"/>
    </source>
</evidence>
<dbReference type="PANTHER" id="PTHR34978:SF3">
    <property type="entry name" value="SLR0241 PROTEIN"/>
    <property type="match status" value="1"/>
</dbReference>
<evidence type="ECO:0000313" key="10">
    <source>
        <dbReference type="Proteomes" id="UP001501442"/>
    </source>
</evidence>
<keyword evidence="5 6" id="KW-0482">Metalloprotease</keyword>
<feature type="transmembrane region" description="Helical" evidence="7">
    <location>
        <begin position="91"/>
        <end position="116"/>
    </location>
</feature>
<evidence type="ECO:0000256" key="7">
    <source>
        <dbReference type="SAM" id="Phobius"/>
    </source>
</evidence>
<keyword evidence="3 6" id="KW-0378">Hydrolase</keyword>
<dbReference type="EMBL" id="BAABHK010000004">
    <property type="protein sequence ID" value="GAA4626377.1"/>
    <property type="molecule type" value="Genomic_DNA"/>
</dbReference>
<dbReference type="Pfam" id="PF01435">
    <property type="entry name" value="Peptidase_M48"/>
    <property type="match status" value="1"/>
</dbReference>
<evidence type="ECO:0000256" key="1">
    <source>
        <dbReference type="ARBA" id="ARBA00022670"/>
    </source>
</evidence>
<comment type="cofactor">
    <cofactor evidence="6">
        <name>Zn(2+)</name>
        <dbReference type="ChEBI" id="CHEBI:29105"/>
    </cofactor>
    <text evidence="6">Binds 1 zinc ion per subunit.</text>
</comment>
<evidence type="ECO:0000256" key="5">
    <source>
        <dbReference type="ARBA" id="ARBA00023049"/>
    </source>
</evidence>
<keyword evidence="1 6" id="KW-0645">Protease</keyword>
<keyword evidence="7" id="KW-1133">Transmembrane helix</keyword>
<evidence type="ECO:0000256" key="6">
    <source>
        <dbReference type="RuleBase" id="RU003983"/>
    </source>
</evidence>
<dbReference type="InterPro" id="IPR001915">
    <property type="entry name" value="Peptidase_M48"/>
</dbReference>
<organism evidence="9 10">
    <name type="scientific">Actinoallomurus vinaceus</name>
    <dbReference type="NCBI Taxonomy" id="1080074"/>
    <lineage>
        <taxon>Bacteria</taxon>
        <taxon>Bacillati</taxon>
        <taxon>Actinomycetota</taxon>
        <taxon>Actinomycetes</taxon>
        <taxon>Streptosporangiales</taxon>
        <taxon>Thermomonosporaceae</taxon>
        <taxon>Actinoallomurus</taxon>
    </lineage>
</organism>
<comment type="similarity">
    <text evidence="6">Belongs to the peptidase M48 family.</text>
</comment>
<keyword evidence="10" id="KW-1185">Reference proteome</keyword>
<sequence>MTVTLLLLGYALLLATAGTALLRRASWPSRAPLLAIAAWQALSASVVGSVILAGLTATTAATRAGVVSGRCYGPVEWPCAPDTLSVAAVPVATGAVLALTVAARVLWCLCSAYGVASRERRLRRDGLALVGRPDARLGVTVVDHDAPAVYCVPGRHGRIVVTSGALAALDEDQLAAVLAHERAHLRQRHHLALTAAQALARAFGPLPVFTAAREQIAFLVELAADDAAAKGSGRLTVAEALLALAEAIPAGAMAPALAAGGTTTGARARRLITGTRPLGRTRALLGLAVATAVLTAPLAAAGPTLTAAVACCGSAPAAGVPAHPGHALCRPGCSGPAA</sequence>
<reference evidence="10" key="1">
    <citation type="journal article" date="2019" name="Int. J. Syst. Evol. Microbiol.">
        <title>The Global Catalogue of Microorganisms (GCM) 10K type strain sequencing project: providing services to taxonomists for standard genome sequencing and annotation.</title>
        <authorList>
            <consortium name="The Broad Institute Genomics Platform"/>
            <consortium name="The Broad Institute Genome Sequencing Center for Infectious Disease"/>
            <person name="Wu L."/>
            <person name="Ma J."/>
        </authorList>
    </citation>
    <scope>NUCLEOTIDE SEQUENCE [LARGE SCALE GENOMIC DNA]</scope>
    <source>
        <strain evidence="10">JCM 17939</strain>
    </source>
</reference>
<feature type="domain" description="Peptidase M48" evidence="8">
    <location>
        <begin position="129"/>
        <end position="212"/>
    </location>
</feature>
<dbReference type="CDD" id="cd07326">
    <property type="entry name" value="M56_BlaR1_MecR1_like"/>
    <property type="match status" value="1"/>
</dbReference>
<proteinExistence type="inferred from homology"/>
<dbReference type="RefSeq" id="WP_345431826.1">
    <property type="nucleotide sequence ID" value="NZ_BAABHK010000004.1"/>
</dbReference>
<evidence type="ECO:0000313" key="9">
    <source>
        <dbReference type="EMBL" id="GAA4626377.1"/>
    </source>
</evidence>
<evidence type="ECO:0000259" key="8">
    <source>
        <dbReference type="Pfam" id="PF01435"/>
    </source>
</evidence>
<evidence type="ECO:0000256" key="3">
    <source>
        <dbReference type="ARBA" id="ARBA00022801"/>
    </source>
</evidence>
<keyword evidence="2" id="KW-0479">Metal-binding</keyword>
<name>A0ABP8UBU8_9ACTN</name>
<comment type="caution">
    <text evidence="9">The sequence shown here is derived from an EMBL/GenBank/DDBJ whole genome shotgun (WGS) entry which is preliminary data.</text>
</comment>
<dbReference type="Gene3D" id="3.30.2010.10">
    <property type="entry name" value="Metalloproteases ('zincins'), catalytic domain"/>
    <property type="match status" value="1"/>
</dbReference>
<keyword evidence="7" id="KW-0812">Transmembrane</keyword>
<gene>
    <name evidence="9" type="ORF">GCM10023196_034380</name>
</gene>
<dbReference type="PANTHER" id="PTHR34978">
    <property type="entry name" value="POSSIBLE SENSOR-TRANSDUCER PROTEIN BLAR"/>
    <property type="match status" value="1"/>
</dbReference>
<protein>
    <recommendedName>
        <fullName evidence="8">Peptidase M48 domain-containing protein</fullName>
    </recommendedName>
</protein>
<evidence type="ECO:0000256" key="4">
    <source>
        <dbReference type="ARBA" id="ARBA00022833"/>
    </source>
</evidence>
<accession>A0ABP8UBU8</accession>